<proteinExistence type="predicted"/>
<evidence type="ECO:0000256" key="1">
    <source>
        <dbReference type="PROSITE-ProRule" id="PRU00339"/>
    </source>
</evidence>
<dbReference type="SUPFAM" id="SSF48452">
    <property type="entry name" value="TPR-like"/>
    <property type="match status" value="1"/>
</dbReference>
<dbReference type="SMART" id="SM00028">
    <property type="entry name" value="TPR"/>
    <property type="match status" value="5"/>
</dbReference>
<comment type="caution">
    <text evidence="4">The sequence shown here is derived from an EMBL/GenBank/DDBJ whole genome shotgun (WGS) entry which is preliminary data.</text>
</comment>
<dbReference type="InterPro" id="IPR011990">
    <property type="entry name" value="TPR-like_helical_dom_sf"/>
</dbReference>
<keyword evidence="3" id="KW-0812">Transmembrane</keyword>
<evidence type="ECO:0000256" key="3">
    <source>
        <dbReference type="SAM" id="Phobius"/>
    </source>
</evidence>
<dbReference type="PROSITE" id="PS50005">
    <property type="entry name" value="TPR"/>
    <property type="match status" value="3"/>
</dbReference>
<dbReference type="RefSeq" id="WP_341696964.1">
    <property type="nucleotide sequence ID" value="NZ_JBBYHR010000005.1"/>
</dbReference>
<keyword evidence="3" id="KW-1133">Transmembrane helix</keyword>
<organism evidence="4 5">
    <name type="scientific">Flavobacterium arundinis</name>
    <dbReference type="NCBI Taxonomy" id="3139143"/>
    <lineage>
        <taxon>Bacteria</taxon>
        <taxon>Pseudomonadati</taxon>
        <taxon>Bacteroidota</taxon>
        <taxon>Flavobacteriia</taxon>
        <taxon>Flavobacteriales</taxon>
        <taxon>Flavobacteriaceae</taxon>
        <taxon>Flavobacterium</taxon>
    </lineage>
</organism>
<keyword evidence="2" id="KW-0175">Coiled coil</keyword>
<name>A0ABU9HXH8_9FLAO</name>
<evidence type="ECO:0000313" key="4">
    <source>
        <dbReference type="EMBL" id="MEL1244647.1"/>
    </source>
</evidence>
<dbReference type="Proteomes" id="UP001464555">
    <property type="component" value="Unassembled WGS sequence"/>
</dbReference>
<sequence length="496" mass="57254">MKKFQRLTFCLAAFTVLLFGACQKDKKRESSDNGKKEFPESVSLTDLGNEQWRMGNYQKALDYFTKAYKKVKEEVNEKEMATLLNNLGLVHWRLENNEAAMECYEEAAGLAEKTGMNRLLGLTHTNRALILKEQRDFAAAFAQNNAAIAIFKEINQPRDLAIAYNNQGQIYRFGENLDPALRYYFLSLEECRNINYPEGMATAWQNIGTVYTKKGDARRAFDAARKCLAIARQLDSKVRIREAYEELSKSHERFGTADSALYYYKKYFEIERDLMEANQSERLSQNQAELGLEVKNLRIQNLQNEKEIANNRLWTTAFGILAALLIAAFVIYRYLSRIRFKEKQLELELLNTQKIIDVKEQELKTYIIDLSRKNAIISSLQEETPETPAPIEATEEEITALLEQKILTDDDWAQFQSRFRAIYPGFFSRIKESGIALTEAETRILVLMRLELNGPDMAGILGISPQSVRVCKMRLKKKLPSDKYETVEAFLEYLIR</sequence>
<reference evidence="4 5" key="1">
    <citation type="submission" date="2024-04" db="EMBL/GenBank/DDBJ databases">
        <title>Flavobacterium sp. DGU11 16S ribosomal RNA gene Genome sequencing and assembly.</title>
        <authorList>
            <person name="Park S."/>
        </authorList>
    </citation>
    <scope>NUCLEOTIDE SEQUENCE [LARGE SCALE GENOMIC DNA]</scope>
    <source>
        <strain evidence="4 5">DGU11</strain>
    </source>
</reference>
<feature type="repeat" description="TPR" evidence="1">
    <location>
        <begin position="41"/>
        <end position="74"/>
    </location>
</feature>
<accession>A0ABU9HXH8</accession>
<dbReference type="EMBL" id="JBBYHR010000005">
    <property type="protein sequence ID" value="MEL1244647.1"/>
    <property type="molecule type" value="Genomic_DNA"/>
</dbReference>
<dbReference type="PROSITE" id="PS51257">
    <property type="entry name" value="PROKAR_LIPOPROTEIN"/>
    <property type="match status" value="1"/>
</dbReference>
<feature type="repeat" description="TPR" evidence="1">
    <location>
        <begin position="81"/>
        <end position="114"/>
    </location>
</feature>
<dbReference type="Gene3D" id="1.25.40.10">
    <property type="entry name" value="Tetratricopeptide repeat domain"/>
    <property type="match status" value="2"/>
</dbReference>
<feature type="coiled-coil region" evidence="2">
    <location>
        <begin position="285"/>
        <end position="312"/>
    </location>
</feature>
<dbReference type="PANTHER" id="PTHR10098">
    <property type="entry name" value="RAPSYN-RELATED"/>
    <property type="match status" value="1"/>
</dbReference>
<dbReference type="SUPFAM" id="SSF46894">
    <property type="entry name" value="C-terminal effector domain of the bipartite response regulators"/>
    <property type="match status" value="1"/>
</dbReference>
<keyword evidence="3" id="KW-0472">Membrane</keyword>
<dbReference type="PANTHER" id="PTHR10098:SF108">
    <property type="entry name" value="TETRATRICOPEPTIDE REPEAT PROTEIN 28"/>
    <property type="match status" value="1"/>
</dbReference>
<dbReference type="Pfam" id="PF13181">
    <property type="entry name" value="TPR_8"/>
    <property type="match status" value="2"/>
</dbReference>
<keyword evidence="5" id="KW-1185">Reference proteome</keyword>
<feature type="repeat" description="TPR" evidence="1">
    <location>
        <begin position="201"/>
        <end position="234"/>
    </location>
</feature>
<gene>
    <name evidence="4" type="ORF">AAEO56_10275</name>
</gene>
<evidence type="ECO:0000313" key="5">
    <source>
        <dbReference type="Proteomes" id="UP001464555"/>
    </source>
</evidence>
<keyword evidence="1" id="KW-0802">TPR repeat</keyword>
<evidence type="ECO:0000256" key="2">
    <source>
        <dbReference type="SAM" id="Coils"/>
    </source>
</evidence>
<dbReference type="InterPro" id="IPR016032">
    <property type="entry name" value="Sig_transdc_resp-reg_C-effctor"/>
</dbReference>
<protein>
    <submittedName>
        <fullName evidence="4">Tetratricopeptide repeat protein</fullName>
    </submittedName>
</protein>
<feature type="transmembrane region" description="Helical" evidence="3">
    <location>
        <begin position="313"/>
        <end position="335"/>
    </location>
</feature>
<dbReference type="InterPro" id="IPR019734">
    <property type="entry name" value="TPR_rpt"/>
</dbReference>
<dbReference type="Pfam" id="PF13424">
    <property type="entry name" value="TPR_12"/>
    <property type="match status" value="1"/>
</dbReference>